<dbReference type="EMBL" id="CP024988">
    <property type="protein sequence ID" value="AWT27471.1"/>
    <property type="molecule type" value="Genomic_DNA"/>
</dbReference>
<name>A0A2Z3YUV3_9CORY</name>
<evidence type="ECO:0000256" key="1">
    <source>
        <dbReference type="ARBA" id="ARBA00006739"/>
    </source>
</evidence>
<accession>A0A2Z3YUV3</accession>
<dbReference type="Pfam" id="PF00535">
    <property type="entry name" value="Glycos_transf_2"/>
    <property type="match status" value="1"/>
</dbReference>
<keyword evidence="4" id="KW-0808">Transferase</keyword>
<dbReference type="Proteomes" id="UP000247696">
    <property type="component" value="Chromosome"/>
</dbReference>
<evidence type="ECO:0000313" key="5">
    <source>
        <dbReference type="Proteomes" id="UP000247696"/>
    </source>
</evidence>
<evidence type="ECO:0000256" key="2">
    <source>
        <dbReference type="SAM" id="MobiDB-lite"/>
    </source>
</evidence>
<feature type="domain" description="Glycosyltransferase 2-like" evidence="3">
    <location>
        <begin position="46"/>
        <end position="168"/>
    </location>
</feature>
<keyword evidence="4" id="KW-0012">Acyltransferase</keyword>
<gene>
    <name evidence="4" type="primary">lnt_2</name>
    <name evidence="4" type="ORF">Csp1_27280</name>
</gene>
<reference evidence="5" key="1">
    <citation type="submission" date="2017-11" db="EMBL/GenBank/DDBJ databases">
        <title>Otitis media/interna in a cat caused by the recently described species Corynebacterium provencense.</title>
        <authorList>
            <person name="Kittl S."/>
            <person name="Brodard I."/>
            <person name="Rychener L."/>
            <person name="Jores J."/>
            <person name="Roosje P."/>
            <person name="Gobeli Brawand S."/>
        </authorList>
    </citation>
    <scope>NUCLEOTIDE SEQUENCE [LARGE SCALE GENOMIC DNA]</scope>
    <source>
        <strain evidence="5">17KM38</strain>
    </source>
</reference>
<dbReference type="InterPro" id="IPR001173">
    <property type="entry name" value="Glyco_trans_2-like"/>
</dbReference>
<dbReference type="OrthoDB" id="3177103at2"/>
<keyword evidence="4" id="KW-0449">Lipoprotein</keyword>
<feature type="region of interest" description="Disordered" evidence="2">
    <location>
        <begin position="1"/>
        <end position="42"/>
    </location>
</feature>
<dbReference type="SUPFAM" id="SSF53448">
    <property type="entry name" value="Nucleotide-diphospho-sugar transferases"/>
    <property type="match status" value="1"/>
</dbReference>
<feature type="compositionally biased region" description="Low complexity" evidence="2">
    <location>
        <begin position="30"/>
        <end position="41"/>
    </location>
</feature>
<feature type="compositionally biased region" description="Basic residues" evidence="2">
    <location>
        <begin position="1"/>
        <end position="20"/>
    </location>
</feature>
<dbReference type="InterPro" id="IPR050256">
    <property type="entry name" value="Glycosyltransferase_2"/>
</dbReference>
<comment type="similarity">
    <text evidence="1">Belongs to the glycosyltransferase 2 family.</text>
</comment>
<dbReference type="GO" id="GO:0016746">
    <property type="term" value="F:acyltransferase activity"/>
    <property type="evidence" value="ECO:0007669"/>
    <property type="project" value="UniProtKB-KW"/>
</dbReference>
<organism evidence="4 5">
    <name type="scientific">Corynebacterium provencense</name>
    <dbReference type="NCBI Taxonomy" id="1737425"/>
    <lineage>
        <taxon>Bacteria</taxon>
        <taxon>Bacillati</taxon>
        <taxon>Actinomycetota</taxon>
        <taxon>Actinomycetes</taxon>
        <taxon>Mycobacteriales</taxon>
        <taxon>Corynebacteriaceae</taxon>
        <taxon>Corynebacterium</taxon>
    </lineage>
</organism>
<evidence type="ECO:0000313" key="4">
    <source>
        <dbReference type="EMBL" id="AWT27471.1"/>
    </source>
</evidence>
<dbReference type="InterPro" id="IPR029044">
    <property type="entry name" value="Nucleotide-diphossugar_trans"/>
</dbReference>
<dbReference type="KEGG" id="cpre:Csp1_27280"/>
<dbReference type="PANTHER" id="PTHR48090">
    <property type="entry name" value="UNDECAPRENYL-PHOSPHATE 4-DEOXY-4-FORMAMIDO-L-ARABINOSE TRANSFERASE-RELATED"/>
    <property type="match status" value="1"/>
</dbReference>
<dbReference type="AlphaFoldDB" id="A0A2Z3YUV3"/>
<evidence type="ECO:0000259" key="3">
    <source>
        <dbReference type="Pfam" id="PF00535"/>
    </source>
</evidence>
<proteinExistence type="inferred from homology"/>
<dbReference type="CDD" id="cd04179">
    <property type="entry name" value="DPM_DPG-synthase_like"/>
    <property type="match status" value="1"/>
</dbReference>
<sequence length="302" mass="32674">MSRGPHRSGPHRSGPHRSGPHRSGTAGSTAPDAPDAPDAPAETGVSVVIPSLDEQHNLTVLLPRLPRTPDGLEVIVVEGGDLERTRTLVDRLCPEATVVPQARIGKGNALVTGVSVARGDYVVLLDADCSADPSEIPAFTAALDAGADMAKGSRYLDTGGSLDLTGLRSLGNRGLSAVFNILFRRRFTDLCYGYNAFRTSSFPLLGLPDPRTPAEKMWGDGFEIETLFTCRAAAAGLRITEVPSLERRRLHGRSNLNAWSDGWRVLFTLLREWAGTVLQVSDDHLPRIRGWMPRAPGQHTFR</sequence>
<keyword evidence="5" id="KW-1185">Reference proteome</keyword>
<dbReference type="Gene3D" id="3.90.550.10">
    <property type="entry name" value="Spore Coat Polysaccharide Biosynthesis Protein SpsA, Chain A"/>
    <property type="match status" value="1"/>
</dbReference>
<dbReference type="PANTHER" id="PTHR48090:SF7">
    <property type="entry name" value="RFBJ PROTEIN"/>
    <property type="match status" value="1"/>
</dbReference>
<protein>
    <submittedName>
        <fullName evidence="4">Bifunctional apolipoprotein N-acyltransferase/polyprenol monophosphomannose synthase</fullName>
    </submittedName>
</protein>
<dbReference type="STRING" id="1737425.GCA_900049755_01748"/>